<dbReference type="SUPFAM" id="SSF53822">
    <property type="entry name" value="Periplasmic binding protein-like I"/>
    <property type="match status" value="1"/>
</dbReference>
<dbReference type="PROSITE" id="PS50932">
    <property type="entry name" value="HTH_LACI_2"/>
    <property type="match status" value="1"/>
</dbReference>
<dbReference type="Pfam" id="PF00356">
    <property type="entry name" value="LacI"/>
    <property type="match status" value="1"/>
</dbReference>
<dbReference type="SMART" id="SM00354">
    <property type="entry name" value="HTH_LACI"/>
    <property type="match status" value="1"/>
</dbReference>
<dbReference type="InterPro" id="IPR010982">
    <property type="entry name" value="Lambda_DNA-bd_dom_sf"/>
</dbReference>
<sequence>MATLKQVAAHAEVSVQTVSNALNAPHRLRPDTLQRVTRSIELLNYRPNRNARSLRTSAVELIGYCVPSWPHGQVHLVMDQFLHALCTSAESSGRHILLFTAPVGVEGMPVYEDLHARRLVDGFVLSQTETHDPRHAWLKEQQIPFVSFGRVWEESTQPGPWVDVDGAGGCATAVQHLYDTGRRRIGFLSWPQTSGLAENRLSGWRARCGELGLPNHDELAVRCRADTIDEGARSTAELLDADPAIDAIVAISDILALGALRELGRRGLVAGVDVAVTGFDDSPLASVVSPALTSIRQPMDEIAGELIDILTTPDPKGPTERLLQPELVVRGSSAPG</sequence>
<dbReference type="Gene3D" id="1.10.260.40">
    <property type="entry name" value="lambda repressor-like DNA-binding domains"/>
    <property type="match status" value="1"/>
</dbReference>
<gene>
    <name evidence="5" type="ORF">GCM10009554_66590</name>
</gene>
<name>A0ABP4BYT9_9ACTN</name>
<dbReference type="InterPro" id="IPR028082">
    <property type="entry name" value="Peripla_BP_I"/>
</dbReference>
<dbReference type="InterPro" id="IPR046335">
    <property type="entry name" value="LacI/GalR-like_sensor"/>
</dbReference>
<protein>
    <submittedName>
        <fullName evidence="5">LacI family DNA-binding transcriptional regulator</fullName>
    </submittedName>
</protein>
<keyword evidence="6" id="KW-1185">Reference proteome</keyword>
<dbReference type="Pfam" id="PF13377">
    <property type="entry name" value="Peripla_BP_3"/>
    <property type="match status" value="1"/>
</dbReference>
<dbReference type="PANTHER" id="PTHR30146">
    <property type="entry name" value="LACI-RELATED TRANSCRIPTIONAL REPRESSOR"/>
    <property type="match status" value="1"/>
</dbReference>
<dbReference type="InterPro" id="IPR000843">
    <property type="entry name" value="HTH_LacI"/>
</dbReference>
<accession>A0ABP4BYT9</accession>
<dbReference type="Gene3D" id="3.40.50.2300">
    <property type="match status" value="2"/>
</dbReference>
<dbReference type="CDD" id="cd06292">
    <property type="entry name" value="PBP1_AglR_RafR-like"/>
    <property type="match status" value="1"/>
</dbReference>
<keyword evidence="3" id="KW-0804">Transcription</keyword>
<evidence type="ECO:0000259" key="4">
    <source>
        <dbReference type="PROSITE" id="PS50932"/>
    </source>
</evidence>
<dbReference type="CDD" id="cd01392">
    <property type="entry name" value="HTH_LacI"/>
    <property type="match status" value="1"/>
</dbReference>
<proteinExistence type="predicted"/>
<dbReference type="EMBL" id="BAAAHK010000018">
    <property type="protein sequence ID" value="GAA0956763.1"/>
    <property type="molecule type" value="Genomic_DNA"/>
</dbReference>
<comment type="caution">
    <text evidence="5">The sequence shown here is derived from an EMBL/GenBank/DDBJ whole genome shotgun (WGS) entry which is preliminary data.</text>
</comment>
<evidence type="ECO:0000256" key="1">
    <source>
        <dbReference type="ARBA" id="ARBA00023015"/>
    </source>
</evidence>
<dbReference type="RefSeq" id="WP_343979517.1">
    <property type="nucleotide sequence ID" value="NZ_BAAAHK010000018.1"/>
</dbReference>
<evidence type="ECO:0000313" key="6">
    <source>
        <dbReference type="Proteomes" id="UP001500542"/>
    </source>
</evidence>
<evidence type="ECO:0000256" key="3">
    <source>
        <dbReference type="ARBA" id="ARBA00023163"/>
    </source>
</evidence>
<evidence type="ECO:0000313" key="5">
    <source>
        <dbReference type="EMBL" id="GAA0956763.1"/>
    </source>
</evidence>
<evidence type="ECO:0000256" key="2">
    <source>
        <dbReference type="ARBA" id="ARBA00023125"/>
    </source>
</evidence>
<dbReference type="PANTHER" id="PTHR30146:SF109">
    <property type="entry name" value="HTH-TYPE TRANSCRIPTIONAL REGULATOR GALS"/>
    <property type="match status" value="1"/>
</dbReference>
<dbReference type="GO" id="GO:0003677">
    <property type="term" value="F:DNA binding"/>
    <property type="evidence" value="ECO:0007669"/>
    <property type="project" value="UniProtKB-KW"/>
</dbReference>
<dbReference type="Proteomes" id="UP001500542">
    <property type="component" value="Unassembled WGS sequence"/>
</dbReference>
<keyword evidence="2 5" id="KW-0238">DNA-binding</keyword>
<dbReference type="SUPFAM" id="SSF47413">
    <property type="entry name" value="lambda repressor-like DNA-binding domains"/>
    <property type="match status" value="1"/>
</dbReference>
<organism evidence="5 6">
    <name type="scientific">Kribbella koreensis</name>
    <dbReference type="NCBI Taxonomy" id="57909"/>
    <lineage>
        <taxon>Bacteria</taxon>
        <taxon>Bacillati</taxon>
        <taxon>Actinomycetota</taxon>
        <taxon>Actinomycetes</taxon>
        <taxon>Propionibacteriales</taxon>
        <taxon>Kribbellaceae</taxon>
        <taxon>Kribbella</taxon>
    </lineage>
</organism>
<reference evidence="6" key="1">
    <citation type="journal article" date="2019" name="Int. J. Syst. Evol. Microbiol.">
        <title>The Global Catalogue of Microorganisms (GCM) 10K type strain sequencing project: providing services to taxonomists for standard genome sequencing and annotation.</title>
        <authorList>
            <consortium name="The Broad Institute Genomics Platform"/>
            <consortium name="The Broad Institute Genome Sequencing Center for Infectious Disease"/>
            <person name="Wu L."/>
            <person name="Ma J."/>
        </authorList>
    </citation>
    <scope>NUCLEOTIDE SEQUENCE [LARGE SCALE GENOMIC DNA]</scope>
    <source>
        <strain evidence="6">JCM 10977</strain>
    </source>
</reference>
<keyword evidence="1" id="KW-0805">Transcription regulation</keyword>
<feature type="domain" description="HTH lacI-type" evidence="4">
    <location>
        <begin position="2"/>
        <end position="56"/>
    </location>
</feature>